<dbReference type="InterPro" id="IPR007863">
    <property type="entry name" value="Peptidase_M16_C"/>
</dbReference>
<comment type="caution">
    <text evidence="4">The sequence shown here is derived from an EMBL/GenBank/DDBJ whole genome shotgun (WGS) entry which is preliminary data.</text>
</comment>
<gene>
    <name evidence="4" type="ORF">LCGC14_1961010</name>
</gene>
<dbReference type="Gene3D" id="3.30.830.10">
    <property type="entry name" value="Metalloenzyme, LuxS/M16 peptidase-like"/>
    <property type="match status" value="2"/>
</dbReference>
<protein>
    <recommendedName>
        <fullName evidence="5">Peptidase M16 N-terminal domain-containing protein</fullName>
    </recommendedName>
</protein>
<dbReference type="Pfam" id="PF00675">
    <property type="entry name" value="Peptidase_M16"/>
    <property type="match status" value="1"/>
</dbReference>
<dbReference type="EMBL" id="LAZR01021596">
    <property type="protein sequence ID" value="KKL84809.1"/>
    <property type="molecule type" value="Genomic_DNA"/>
</dbReference>
<dbReference type="PROSITE" id="PS00143">
    <property type="entry name" value="INSULINASE"/>
    <property type="match status" value="1"/>
</dbReference>
<proteinExistence type="inferred from homology"/>
<dbReference type="InterPro" id="IPR050361">
    <property type="entry name" value="MPP/UQCRC_Complex"/>
</dbReference>
<feature type="non-terminal residue" evidence="4">
    <location>
        <position position="361"/>
    </location>
</feature>
<dbReference type="GO" id="GO:0046872">
    <property type="term" value="F:metal ion binding"/>
    <property type="evidence" value="ECO:0007669"/>
    <property type="project" value="InterPro"/>
</dbReference>
<evidence type="ECO:0000313" key="4">
    <source>
        <dbReference type="EMBL" id="KKL84809.1"/>
    </source>
</evidence>
<dbReference type="PANTHER" id="PTHR11851">
    <property type="entry name" value="METALLOPROTEASE"/>
    <property type="match status" value="1"/>
</dbReference>
<evidence type="ECO:0000259" key="3">
    <source>
        <dbReference type="Pfam" id="PF05193"/>
    </source>
</evidence>
<dbReference type="AlphaFoldDB" id="A0A0F9FEM4"/>
<reference evidence="4" key="1">
    <citation type="journal article" date="2015" name="Nature">
        <title>Complex archaea that bridge the gap between prokaryotes and eukaryotes.</title>
        <authorList>
            <person name="Spang A."/>
            <person name="Saw J.H."/>
            <person name="Jorgensen S.L."/>
            <person name="Zaremba-Niedzwiedzka K."/>
            <person name="Martijn J."/>
            <person name="Lind A.E."/>
            <person name="van Eijk R."/>
            <person name="Schleper C."/>
            <person name="Guy L."/>
            <person name="Ettema T.J."/>
        </authorList>
    </citation>
    <scope>NUCLEOTIDE SEQUENCE</scope>
</reference>
<dbReference type="GO" id="GO:0006508">
    <property type="term" value="P:proteolysis"/>
    <property type="evidence" value="ECO:0007669"/>
    <property type="project" value="InterPro"/>
</dbReference>
<feature type="domain" description="Peptidase M16 N-terminal" evidence="2">
    <location>
        <begin position="20"/>
        <end position="158"/>
    </location>
</feature>
<dbReference type="InterPro" id="IPR011765">
    <property type="entry name" value="Pept_M16_N"/>
</dbReference>
<evidence type="ECO:0008006" key="5">
    <source>
        <dbReference type="Google" id="ProtNLM"/>
    </source>
</evidence>
<evidence type="ECO:0000259" key="2">
    <source>
        <dbReference type="Pfam" id="PF00675"/>
    </source>
</evidence>
<dbReference type="InterPro" id="IPR011249">
    <property type="entry name" value="Metalloenz_LuxS/M16"/>
</dbReference>
<feature type="domain" description="Peptidase M16 C-terminal" evidence="3">
    <location>
        <begin position="169"/>
        <end position="341"/>
    </location>
</feature>
<dbReference type="Pfam" id="PF05193">
    <property type="entry name" value="Peptidase_M16_C"/>
    <property type="match status" value="1"/>
</dbReference>
<sequence length="361" mass="40876">MYSFERQTLSNGTELILVPKKSSPISAIMVLVRVGSQYETKNINGVSHFLEHMMFKGTKNRPKAIDISSALDGLGAEYNAFTNQEFTSYYAKVQHTSFSEAAHIIADLYLNPTLPKEEIEKERGVIIEEINMYEDTPARRVQELFIQVLYGDQPAGWDIAGRKEVIRTLSRDDFLSYRNTHYISGNTILIIAGNYTPKTTKDIVRLFEQLPPQPPTPLPAVSESQKKPAELVQFKDSEQTHVVLGFRTCDIHDQRRFALEVLADILGGGMSSRLFQRIREQLGAAYYVSADADLYTNHGYLRARAGIDGAKTEVVIRAVLEEFVRFREESIGDEELNRAKRHITGKLLLSLEAAEEIGYFY</sequence>
<accession>A0A0F9FEM4</accession>
<dbReference type="SUPFAM" id="SSF63411">
    <property type="entry name" value="LuxS/MPP-like metallohydrolase"/>
    <property type="match status" value="2"/>
</dbReference>
<dbReference type="GO" id="GO:0004222">
    <property type="term" value="F:metalloendopeptidase activity"/>
    <property type="evidence" value="ECO:0007669"/>
    <property type="project" value="InterPro"/>
</dbReference>
<dbReference type="PANTHER" id="PTHR11851:SF49">
    <property type="entry name" value="MITOCHONDRIAL-PROCESSING PEPTIDASE SUBUNIT ALPHA"/>
    <property type="match status" value="1"/>
</dbReference>
<name>A0A0F9FEM4_9ZZZZ</name>
<comment type="similarity">
    <text evidence="1">Belongs to the peptidase M16 family.</text>
</comment>
<organism evidence="4">
    <name type="scientific">marine sediment metagenome</name>
    <dbReference type="NCBI Taxonomy" id="412755"/>
    <lineage>
        <taxon>unclassified sequences</taxon>
        <taxon>metagenomes</taxon>
        <taxon>ecological metagenomes</taxon>
    </lineage>
</organism>
<dbReference type="InterPro" id="IPR001431">
    <property type="entry name" value="Pept_M16_Zn_BS"/>
</dbReference>
<evidence type="ECO:0000256" key="1">
    <source>
        <dbReference type="ARBA" id="ARBA00007261"/>
    </source>
</evidence>